<reference evidence="4 5" key="1">
    <citation type="submission" date="2020-07" db="EMBL/GenBank/DDBJ databases">
        <title>Sequencing the genomes of 1000 actinobacteria strains.</title>
        <authorList>
            <person name="Klenk H.-P."/>
        </authorList>
    </citation>
    <scope>NUCLEOTIDE SEQUENCE [LARGE SCALE GENOMIC DNA]</scope>
    <source>
        <strain evidence="4 5">DSM 26154</strain>
    </source>
</reference>
<evidence type="ECO:0000313" key="5">
    <source>
        <dbReference type="Proteomes" id="UP000554054"/>
    </source>
</evidence>
<keyword evidence="3" id="KW-1133">Transmembrane helix</keyword>
<feature type="transmembrane region" description="Helical" evidence="3">
    <location>
        <begin position="62"/>
        <end position="85"/>
    </location>
</feature>
<comment type="caution">
    <text evidence="4">The sequence shown here is derived from an EMBL/GenBank/DDBJ whole genome shotgun (WGS) entry which is preliminary data.</text>
</comment>
<dbReference type="RefSeq" id="WP_185990145.1">
    <property type="nucleotide sequence ID" value="NZ_JACCAE010000001.1"/>
</dbReference>
<dbReference type="Pfam" id="PF02632">
    <property type="entry name" value="BioY"/>
    <property type="match status" value="1"/>
</dbReference>
<evidence type="ECO:0000256" key="2">
    <source>
        <dbReference type="PIRNR" id="PIRNR016661"/>
    </source>
</evidence>
<protein>
    <recommendedName>
        <fullName evidence="2">Biotin transporter</fullName>
    </recommendedName>
</protein>
<dbReference type="PANTHER" id="PTHR34295">
    <property type="entry name" value="BIOTIN TRANSPORTER BIOY"/>
    <property type="match status" value="1"/>
</dbReference>
<name>A0A852VS73_9MICO</name>
<feature type="transmembrane region" description="Helical" evidence="3">
    <location>
        <begin position="160"/>
        <end position="179"/>
    </location>
</feature>
<keyword evidence="5" id="KW-1185">Reference proteome</keyword>
<evidence type="ECO:0000256" key="3">
    <source>
        <dbReference type="SAM" id="Phobius"/>
    </source>
</evidence>
<dbReference type="InterPro" id="IPR003784">
    <property type="entry name" value="BioY"/>
</dbReference>
<dbReference type="Gene3D" id="1.10.1760.20">
    <property type="match status" value="1"/>
</dbReference>
<keyword evidence="3" id="KW-0812">Transmembrane</keyword>
<dbReference type="PANTHER" id="PTHR34295:SF1">
    <property type="entry name" value="BIOTIN TRANSPORTER BIOY"/>
    <property type="match status" value="1"/>
</dbReference>
<accession>A0A852VS73</accession>
<feature type="transmembrane region" description="Helical" evidence="3">
    <location>
        <begin position="91"/>
        <end position="108"/>
    </location>
</feature>
<gene>
    <name evidence="4" type="ORF">BJY20_000576</name>
</gene>
<comment type="similarity">
    <text evidence="1 2">Belongs to the BioY family.</text>
</comment>
<feature type="transmembrane region" description="Helical" evidence="3">
    <location>
        <begin position="37"/>
        <end position="55"/>
    </location>
</feature>
<proteinExistence type="inferred from homology"/>
<dbReference type="Proteomes" id="UP000554054">
    <property type="component" value="Unassembled WGS sequence"/>
</dbReference>
<organism evidence="4 5">
    <name type="scientific">Janibacter cremeus</name>
    <dbReference type="NCBI Taxonomy" id="1285192"/>
    <lineage>
        <taxon>Bacteria</taxon>
        <taxon>Bacillati</taxon>
        <taxon>Actinomycetota</taxon>
        <taxon>Actinomycetes</taxon>
        <taxon>Micrococcales</taxon>
        <taxon>Intrasporangiaceae</taxon>
        <taxon>Janibacter</taxon>
    </lineage>
</organism>
<keyword evidence="2 3" id="KW-0472">Membrane</keyword>
<evidence type="ECO:0000313" key="4">
    <source>
        <dbReference type="EMBL" id="NYF97184.1"/>
    </source>
</evidence>
<dbReference type="AlphaFoldDB" id="A0A852VS73"/>
<dbReference type="PIRSF" id="PIRSF016661">
    <property type="entry name" value="BioY"/>
    <property type="match status" value="1"/>
</dbReference>
<keyword evidence="2" id="KW-1003">Cell membrane</keyword>
<feature type="transmembrane region" description="Helical" evidence="3">
    <location>
        <begin position="12"/>
        <end position="31"/>
    </location>
</feature>
<dbReference type="GO" id="GO:0015225">
    <property type="term" value="F:biotin transmembrane transporter activity"/>
    <property type="evidence" value="ECO:0007669"/>
    <property type="project" value="UniProtKB-UniRule"/>
</dbReference>
<feature type="transmembrane region" description="Helical" evidence="3">
    <location>
        <begin position="120"/>
        <end position="145"/>
    </location>
</feature>
<dbReference type="GO" id="GO:0005886">
    <property type="term" value="C:plasma membrane"/>
    <property type="evidence" value="ECO:0007669"/>
    <property type="project" value="UniProtKB-SubCell"/>
</dbReference>
<keyword evidence="2" id="KW-0813">Transport</keyword>
<comment type="subcellular location">
    <subcellularLocation>
        <location evidence="2">Cell membrane</location>
        <topology evidence="2">Multi-pass membrane protein</topology>
    </subcellularLocation>
</comment>
<evidence type="ECO:0000256" key="1">
    <source>
        <dbReference type="ARBA" id="ARBA00010692"/>
    </source>
</evidence>
<dbReference type="EMBL" id="JACCAE010000001">
    <property type="protein sequence ID" value="NYF97184.1"/>
    <property type="molecule type" value="Genomic_DNA"/>
</dbReference>
<sequence length="207" mass="21004">MARRPRSTSTDLALVAAFAALVAVAAILPAISVAGPVPITLQTLAVLLCGAVLGARRGFLAVLLYIVVGAAGLPVFSGGAGGLGVLAGPSAGYLIGFPLAAAMCGFIVERLPRRLGATSIPAVFVAGLLSSALFIHTCGMAGLVLRADMTWAQAFDTDKIFWIGDVLKNVLMALVATAVHRAFPTLLHRQLAAAPRGAGAQQTHVGA</sequence>